<sequence length="250" mass="29218">MYIADLLSRAYIVKPLKDDIEMTELVHSLTKHLQISESRKKEFKEATLSDVGLSHVLKFWNEGWPSNGQNISPEAWEYFKFRDNIYVEEGLVFLNDRVIVPVSLRSEMLNILHQAHCGMEKAKARTRQAHGRPEFNEGESVLFWVNNHSEPAEIIKKYKTPRPYLIRTEKGRILRRNSVHLKQCKNPFQLSSYDEFGPERVAVGGDDITIPDSEERERHSQDTENILKRTYITRKGRTVRPPSRLRDFVI</sequence>
<dbReference type="InterPro" id="IPR050951">
    <property type="entry name" value="Retrovirus_Pol_polyprotein"/>
</dbReference>
<name>A0A4Y2A1U0_ARAVE</name>
<dbReference type="AlphaFoldDB" id="A0A4Y2A1U0"/>
<proteinExistence type="predicted"/>
<dbReference type="Proteomes" id="UP000499080">
    <property type="component" value="Unassembled WGS sequence"/>
</dbReference>
<protein>
    <recommendedName>
        <fullName evidence="3">Integrase zinc-binding domain-containing protein</fullName>
    </recommendedName>
</protein>
<dbReference type="PANTHER" id="PTHR37984">
    <property type="entry name" value="PROTEIN CBG26694"/>
    <property type="match status" value="1"/>
</dbReference>
<accession>A0A4Y2A1U0</accession>
<dbReference type="OrthoDB" id="6488552at2759"/>
<dbReference type="EMBL" id="BGPR01000004">
    <property type="protein sequence ID" value="GBL73640.1"/>
    <property type="molecule type" value="Genomic_DNA"/>
</dbReference>
<keyword evidence="2" id="KW-1185">Reference proteome</keyword>
<gene>
    <name evidence="1" type="ORF">AVEN_230644_1</name>
</gene>
<comment type="caution">
    <text evidence="1">The sequence shown here is derived from an EMBL/GenBank/DDBJ whole genome shotgun (WGS) entry which is preliminary data.</text>
</comment>
<reference evidence="1 2" key="1">
    <citation type="journal article" date="2019" name="Sci. Rep.">
        <title>Orb-weaving spider Araneus ventricosus genome elucidates the spidroin gene catalogue.</title>
        <authorList>
            <person name="Kono N."/>
            <person name="Nakamura H."/>
            <person name="Ohtoshi R."/>
            <person name="Moran D.A.P."/>
            <person name="Shinohara A."/>
            <person name="Yoshida Y."/>
            <person name="Fujiwara M."/>
            <person name="Mori M."/>
            <person name="Tomita M."/>
            <person name="Arakawa K."/>
        </authorList>
    </citation>
    <scope>NUCLEOTIDE SEQUENCE [LARGE SCALE GENOMIC DNA]</scope>
</reference>
<evidence type="ECO:0000313" key="1">
    <source>
        <dbReference type="EMBL" id="GBL73640.1"/>
    </source>
</evidence>
<evidence type="ECO:0000313" key="2">
    <source>
        <dbReference type="Proteomes" id="UP000499080"/>
    </source>
</evidence>
<evidence type="ECO:0008006" key="3">
    <source>
        <dbReference type="Google" id="ProtNLM"/>
    </source>
</evidence>
<organism evidence="1 2">
    <name type="scientific">Araneus ventricosus</name>
    <name type="common">Orbweaver spider</name>
    <name type="synonym">Epeira ventricosa</name>
    <dbReference type="NCBI Taxonomy" id="182803"/>
    <lineage>
        <taxon>Eukaryota</taxon>
        <taxon>Metazoa</taxon>
        <taxon>Ecdysozoa</taxon>
        <taxon>Arthropoda</taxon>
        <taxon>Chelicerata</taxon>
        <taxon>Arachnida</taxon>
        <taxon>Araneae</taxon>
        <taxon>Araneomorphae</taxon>
        <taxon>Entelegynae</taxon>
        <taxon>Araneoidea</taxon>
        <taxon>Araneidae</taxon>
        <taxon>Araneus</taxon>
    </lineage>
</organism>
<dbReference type="PANTHER" id="PTHR37984:SF8">
    <property type="entry name" value="CCHC-TYPE DOMAIN-CONTAINING PROTEIN"/>
    <property type="match status" value="1"/>
</dbReference>